<dbReference type="InterPro" id="IPR046864">
    <property type="entry name" value="VasX_N"/>
</dbReference>
<gene>
    <name evidence="2" type="ORF">HSBAA_55540</name>
</gene>
<dbReference type="EMBL" id="AP019514">
    <property type="protein sequence ID" value="BBI64248.1"/>
    <property type="molecule type" value="Genomic_DNA"/>
</dbReference>
<evidence type="ECO:0000259" key="1">
    <source>
        <dbReference type="Pfam" id="PF20249"/>
    </source>
</evidence>
<evidence type="ECO:0000313" key="2">
    <source>
        <dbReference type="EMBL" id="BBI64248.1"/>
    </source>
</evidence>
<sequence length="484" mass="53551">MAGFTCGWKKGEQRLDEYRVEGATFSGAPHLTYSTHASIALAYSSVQWTDRIREYMLENTDARQRLMRPVNLMAALNATANGTSFSAHAGPLTQLAEHVADITPNGAIDGFTTTTVSTVEREIDSENSEGDGGVSAYELLAVKPEITQDSVLATVEHHDEALFVALDDDLGIVNDLTMALMGRQAELEAFNDEYGHPLEVAQVAQTLCGPDDSDLPQAIRDDPELRIQAKELLQQRLEAQQAQEMSNAVNRGSPFGQQGSTLQRHHEERLETIDSNLEALGIEPPSSDDMEAWKGKRQWRDDVRYDEAVDFIATYQPRLERLQQHVDSILEDTLTWLERLPFEGEAIGYDPCDQPQSQQLMDLCAFCIESVGASEKGREWLTRTFRERDTLIGTSFYNFSPTLAQALDQVALQWLIAGDPDDQGEGVEMGDLLNVGNVAVNLGTVLGYEHVQQSKVFQALAPHIRDTFEVLKQAAAGRGKPVGK</sequence>
<feature type="domain" description="Toxin VasX N-terminal region" evidence="1">
    <location>
        <begin position="24"/>
        <end position="74"/>
    </location>
</feature>
<dbReference type="AlphaFoldDB" id="A0A455UIQ9"/>
<accession>A0A455UIQ9</accession>
<dbReference type="Pfam" id="PF20249">
    <property type="entry name" value="VasX_N"/>
    <property type="match status" value="1"/>
</dbReference>
<proteinExistence type="predicted"/>
<dbReference type="Proteomes" id="UP000320231">
    <property type="component" value="Chromosome"/>
</dbReference>
<reference evidence="2 3" key="1">
    <citation type="journal article" date="2019" name="Microbiol. Resour. Announc.">
        <title>Complete Genome Sequence of Halomonas sulfidaeris Strain Esulfide1 Isolated from a Metal Sulfide Rock at a Depth of 2,200 Meters, Obtained Using Nanopore Sequencing.</title>
        <authorList>
            <person name="Saito M."/>
            <person name="Nishigata A."/>
            <person name="Galipon J."/>
            <person name="Arakawa K."/>
        </authorList>
    </citation>
    <scope>NUCLEOTIDE SEQUENCE [LARGE SCALE GENOMIC DNA]</scope>
    <source>
        <strain evidence="2 3">ATCC BAA-803</strain>
    </source>
</reference>
<dbReference type="KEGG" id="hsr:HSBAA_55540"/>
<name>A0A455UIQ9_9GAMM</name>
<organism evidence="2 3">
    <name type="scientific">Vreelandella sulfidaeris</name>
    <dbReference type="NCBI Taxonomy" id="115553"/>
    <lineage>
        <taxon>Bacteria</taxon>
        <taxon>Pseudomonadati</taxon>
        <taxon>Pseudomonadota</taxon>
        <taxon>Gammaproteobacteria</taxon>
        <taxon>Oceanospirillales</taxon>
        <taxon>Halomonadaceae</taxon>
        <taxon>Vreelandella</taxon>
    </lineage>
</organism>
<protein>
    <recommendedName>
        <fullName evidence="1">Toxin VasX N-terminal region domain-containing protein</fullName>
    </recommendedName>
</protein>
<evidence type="ECO:0000313" key="3">
    <source>
        <dbReference type="Proteomes" id="UP000320231"/>
    </source>
</evidence>